<name>A0A2P2QDK4_RHIMU</name>
<sequence>METRRGAFNVFLTFDNWSRKVCFT</sequence>
<accession>A0A2P2QDK4</accession>
<evidence type="ECO:0000313" key="1">
    <source>
        <dbReference type="EMBL" id="MBX65052.1"/>
    </source>
</evidence>
<dbReference type="AlphaFoldDB" id="A0A2P2QDK4"/>
<protein>
    <submittedName>
        <fullName evidence="1">Uncharacterized protein</fullName>
    </submittedName>
</protein>
<reference evidence="1" key="1">
    <citation type="submission" date="2018-02" db="EMBL/GenBank/DDBJ databases">
        <title>Rhizophora mucronata_Transcriptome.</title>
        <authorList>
            <person name="Meera S.P."/>
            <person name="Sreeshan A."/>
            <person name="Augustine A."/>
        </authorList>
    </citation>
    <scope>NUCLEOTIDE SEQUENCE</scope>
    <source>
        <tissue evidence="1">Leaf</tissue>
    </source>
</reference>
<proteinExistence type="predicted"/>
<organism evidence="1">
    <name type="scientific">Rhizophora mucronata</name>
    <name type="common">Asiatic mangrove</name>
    <dbReference type="NCBI Taxonomy" id="61149"/>
    <lineage>
        <taxon>Eukaryota</taxon>
        <taxon>Viridiplantae</taxon>
        <taxon>Streptophyta</taxon>
        <taxon>Embryophyta</taxon>
        <taxon>Tracheophyta</taxon>
        <taxon>Spermatophyta</taxon>
        <taxon>Magnoliopsida</taxon>
        <taxon>eudicotyledons</taxon>
        <taxon>Gunneridae</taxon>
        <taxon>Pentapetalae</taxon>
        <taxon>rosids</taxon>
        <taxon>fabids</taxon>
        <taxon>Malpighiales</taxon>
        <taxon>Rhizophoraceae</taxon>
        <taxon>Rhizophora</taxon>
    </lineage>
</organism>
<dbReference type="EMBL" id="GGEC01084568">
    <property type="protein sequence ID" value="MBX65052.1"/>
    <property type="molecule type" value="Transcribed_RNA"/>
</dbReference>